<dbReference type="InterPro" id="IPR018931">
    <property type="entry name" value="DUF2520"/>
</dbReference>
<dbReference type="Proteomes" id="UP000014174">
    <property type="component" value="Unassembled WGS sequence"/>
</dbReference>
<evidence type="ECO:0008006" key="5">
    <source>
        <dbReference type="Google" id="ProtNLM"/>
    </source>
</evidence>
<name>R9GQI4_9SPHI</name>
<evidence type="ECO:0000313" key="4">
    <source>
        <dbReference type="Proteomes" id="UP000014174"/>
    </source>
</evidence>
<dbReference type="EMBL" id="AQPN01000104">
    <property type="protein sequence ID" value="EOR93795.1"/>
    <property type="molecule type" value="Genomic_DNA"/>
</dbReference>
<dbReference type="eggNOG" id="COG5495">
    <property type="taxonomic scope" value="Bacteria"/>
</dbReference>
<dbReference type="PANTHER" id="PTHR40459:SF1">
    <property type="entry name" value="CONSERVED HYPOTHETICAL ALANINE AND LEUCINE RICH PROTEIN"/>
    <property type="match status" value="1"/>
</dbReference>
<feature type="domain" description="DUF2520" evidence="2">
    <location>
        <begin position="124"/>
        <end position="248"/>
    </location>
</feature>
<keyword evidence="4" id="KW-1185">Reference proteome</keyword>
<dbReference type="InterPro" id="IPR008927">
    <property type="entry name" value="6-PGluconate_DH-like_C_sf"/>
</dbReference>
<dbReference type="Pfam" id="PF03807">
    <property type="entry name" value="F420_oxidored"/>
    <property type="match status" value="1"/>
</dbReference>
<sequence>MKVVLIGSGNVATHLGIALKEAGHQILQVWSKTLLHGKVLADILHSSATDDLTKIDQEGEIYIIAVKDDFISEVAAGLNLKHQILVHTSGTVSLDQLAAHADRCGVFYPLQTFSKNKSIGFLTVPVLVEGNTQEVGEVLFTLAGTISNQACEMSSEERSVLHVAAVFACNFSNHLYALSEKILQDRGIDFNLLKPLIAETAAKIQHYPPADVQTGPAIRNDLLTLARHKELLNNYPDLKDIYEILSNSIMRSK</sequence>
<dbReference type="SUPFAM" id="SSF51735">
    <property type="entry name" value="NAD(P)-binding Rossmann-fold domains"/>
    <property type="match status" value="1"/>
</dbReference>
<dbReference type="AlphaFoldDB" id="R9GQI4"/>
<dbReference type="InterPro" id="IPR037108">
    <property type="entry name" value="TM1727-like_C_sf"/>
</dbReference>
<dbReference type="Gene3D" id="1.10.1040.20">
    <property type="entry name" value="ProC-like, C-terminal domain"/>
    <property type="match status" value="1"/>
</dbReference>
<dbReference type="Gene3D" id="3.40.50.720">
    <property type="entry name" value="NAD(P)-binding Rossmann-like Domain"/>
    <property type="match status" value="1"/>
</dbReference>
<accession>R9GQI4</accession>
<dbReference type="InterPro" id="IPR036291">
    <property type="entry name" value="NAD(P)-bd_dom_sf"/>
</dbReference>
<reference evidence="3 4" key="1">
    <citation type="journal article" date="2013" name="Genome Announc.">
        <title>Draft Genome Sequence of Arcticibacter svalbardensis Strain MN12-7T, a Member of the Family Sphingobacteriaceae Isolated from an Arctic Soil Sample.</title>
        <authorList>
            <person name="Shivaji S."/>
            <person name="Ara S."/>
            <person name="Prasad S."/>
            <person name="Manasa B.P."/>
            <person name="Begum Z."/>
            <person name="Singh A."/>
            <person name="Kumar Pinnaka A."/>
        </authorList>
    </citation>
    <scope>NUCLEOTIDE SEQUENCE [LARGE SCALE GENOMIC DNA]</scope>
    <source>
        <strain evidence="3 4">MN12-7</strain>
    </source>
</reference>
<dbReference type="Pfam" id="PF10728">
    <property type="entry name" value="DUF2520"/>
    <property type="match status" value="1"/>
</dbReference>
<gene>
    <name evidence="3" type="ORF">ADIARSV_3038</name>
</gene>
<comment type="caution">
    <text evidence="3">The sequence shown here is derived from an EMBL/GenBank/DDBJ whole genome shotgun (WGS) entry which is preliminary data.</text>
</comment>
<dbReference type="STRING" id="1150600.ADIARSV_3038"/>
<proteinExistence type="predicted"/>
<organism evidence="3 4">
    <name type="scientific">Arcticibacter svalbardensis MN12-7</name>
    <dbReference type="NCBI Taxonomy" id="1150600"/>
    <lineage>
        <taxon>Bacteria</taxon>
        <taxon>Pseudomonadati</taxon>
        <taxon>Bacteroidota</taxon>
        <taxon>Sphingobacteriia</taxon>
        <taxon>Sphingobacteriales</taxon>
        <taxon>Sphingobacteriaceae</taxon>
        <taxon>Arcticibacter</taxon>
    </lineage>
</organism>
<dbReference type="SUPFAM" id="SSF48179">
    <property type="entry name" value="6-phosphogluconate dehydrogenase C-terminal domain-like"/>
    <property type="match status" value="1"/>
</dbReference>
<feature type="domain" description="Pyrroline-5-carboxylate reductase catalytic N-terminal" evidence="1">
    <location>
        <begin position="2"/>
        <end position="88"/>
    </location>
</feature>
<evidence type="ECO:0000313" key="3">
    <source>
        <dbReference type="EMBL" id="EOR93795.1"/>
    </source>
</evidence>
<evidence type="ECO:0000259" key="2">
    <source>
        <dbReference type="Pfam" id="PF10728"/>
    </source>
</evidence>
<dbReference type="OrthoDB" id="9810755at2"/>
<dbReference type="PANTHER" id="PTHR40459">
    <property type="entry name" value="CONSERVED HYPOTHETICAL ALANINE AND LEUCINE RICH PROTEIN"/>
    <property type="match status" value="1"/>
</dbReference>
<dbReference type="RefSeq" id="WP_016196269.1">
    <property type="nucleotide sequence ID" value="NZ_AQPN01000104.1"/>
</dbReference>
<protein>
    <recommendedName>
        <fullName evidence="5">DUF2520 domain-containing protein</fullName>
    </recommendedName>
</protein>
<dbReference type="PATRIC" id="fig|1150600.3.peg.3008"/>
<evidence type="ECO:0000259" key="1">
    <source>
        <dbReference type="Pfam" id="PF03807"/>
    </source>
</evidence>
<dbReference type="InterPro" id="IPR028939">
    <property type="entry name" value="P5C_Rdtase_cat_N"/>
</dbReference>